<dbReference type="Gene3D" id="3.40.50.2000">
    <property type="entry name" value="Glycogen Phosphorylase B"/>
    <property type="match status" value="2"/>
</dbReference>
<accession>A0A644XQZ3</accession>
<dbReference type="PANTHER" id="PTHR45947:SF3">
    <property type="entry name" value="SULFOQUINOVOSYL TRANSFERASE SQD2"/>
    <property type="match status" value="1"/>
</dbReference>
<name>A0A644XQZ3_9ZZZZ</name>
<reference evidence="3" key="1">
    <citation type="submission" date="2019-08" db="EMBL/GenBank/DDBJ databases">
        <authorList>
            <person name="Kucharzyk K."/>
            <person name="Murdoch R.W."/>
            <person name="Higgins S."/>
            <person name="Loffler F."/>
        </authorList>
    </citation>
    <scope>NUCLEOTIDE SEQUENCE</scope>
</reference>
<keyword evidence="3" id="KW-0328">Glycosyltransferase</keyword>
<dbReference type="SUPFAM" id="SSF53756">
    <property type="entry name" value="UDP-Glycosyltransferase/glycogen phosphorylase"/>
    <property type="match status" value="1"/>
</dbReference>
<dbReference type="AlphaFoldDB" id="A0A644XQZ3"/>
<dbReference type="PANTHER" id="PTHR45947">
    <property type="entry name" value="SULFOQUINOVOSYL TRANSFERASE SQD2"/>
    <property type="match status" value="1"/>
</dbReference>
<keyword evidence="3" id="KW-0808">Transferase</keyword>
<dbReference type="Pfam" id="PF00534">
    <property type="entry name" value="Glycos_transf_1"/>
    <property type="match status" value="1"/>
</dbReference>
<proteinExistence type="predicted"/>
<evidence type="ECO:0000313" key="3">
    <source>
        <dbReference type="EMBL" id="MPM16673.1"/>
    </source>
</evidence>
<dbReference type="InterPro" id="IPR001296">
    <property type="entry name" value="Glyco_trans_1"/>
</dbReference>
<protein>
    <submittedName>
        <fullName evidence="3">D-inositol-3-phosphate glycosyltransferase</fullName>
        <ecNumber evidence="3">2.4.1.250</ecNumber>
    </submittedName>
</protein>
<dbReference type="Pfam" id="PF13439">
    <property type="entry name" value="Glyco_transf_4"/>
    <property type="match status" value="1"/>
</dbReference>
<dbReference type="InterPro" id="IPR028098">
    <property type="entry name" value="Glyco_trans_4-like_N"/>
</dbReference>
<dbReference type="EMBL" id="VSSQ01002656">
    <property type="protein sequence ID" value="MPM16673.1"/>
    <property type="molecule type" value="Genomic_DNA"/>
</dbReference>
<sequence>MGKYIEKIKFYFKGGVAMHIMFIPSWYHNKRNPVHGSFFKEQALALQECGVKITIAYNEIWPLTLAFKVKEKNGLNYELEEGLKTYRYKNFNYLPKNPMMFKVFNRRLEKLYKEIIKREGKVDIIHCQSSFWAGISANYISKKYNIPLIITEHSSLKKAVYIKDSYKPLIKKSYSEADILIAVGSGLKKEMSEFCGRKDIDIIHNLIPMENFYISNTKNEKFTFFSLAFLEGEKGMDTLIRSYAKYFKGTNSKLLVGGDGSQKDFLIKLCEELKIENQVDFLGALSRKEVSHYMSICDSFVLASRYETFGVVYIEALASGKPIIGTYNGGAEDIINPKNGLIVKVDDIDELGNAMKYIMANINSYNPEDIRNQCISRFSKDKITREILKVYDLILSKRG</sequence>
<dbReference type="GO" id="GO:0102710">
    <property type="term" value="F:D-inositol-3-phosphate glycosyltransferase activity"/>
    <property type="evidence" value="ECO:0007669"/>
    <property type="project" value="UniProtKB-EC"/>
</dbReference>
<evidence type="ECO:0000259" key="1">
    <source>
        <dbReference type="Pfam" id="PF00534"/>
    </source>
</evidence>
<feature type="domain" description="Glycosyltransferase subfamily 4-like N-terminal" evidence="2">
    <location>
        <begin position="97"/>
        <end position="208"/>
    </location>
</feature>
<organism evidence="3">
    <name type="scientific">bioreactor metagenome</name>
    <dbReference type="NCBI Taxonomy" id="1076179"/>
    <lineage>
        <taxon>unclassified sequences</taxon>
        <taxon>metagenomes</taxon>
        <taxon>ecological metagenomes</taxon>
    </lineage>
</organism>
<evidence type="ECO:0000259" key="2">
    <source>
        <dbReference type="Pfam" id="PF13439"/>
    </source>
</evidence>
<dbReference type="InterPro" id="IPR050194">
    <property type="entry name" value="Glycosyltransferase_grp1"/>
</dbReference>
<gene>
    <name evidence="3" type="primary">mshA_52</name>
    <name evidence="3" type="ORF">SDC9_63054</name>
</gene>
<dbReference type="EC" id="2.4.1.250" evidence="3"/>
<comment type="caution">
    <text evidence="3">The sequence shown here is derived from an EMBL/GenBank/DDBJ whole genome shotgun (WGS) entry which is preliminary data.</text>
</comment>
<feature type="domain" description="Glycosyl transferase family 1" evidence="1">
    <location>
        <begin position="215"/>
        <end position="362"/>
    </location>
</feature>